<dbReference type="FunFam" id="3.30.70.580:FF:000001">
    <property type="entry name" value="tRNA pseudouridine synthase A"/>
    <property type="match status" value="1"/>
</dbReference>
<dbReference type="GO" id="GO:0031119">
    <property type="term" value="P:tRNA pseudouridine synthesis"/>
    <property type="evidence" value="ECO:0007669"/>
    <property type="project" value="UniProtKB-UniRule"/>
</dbReference>
<keyword evidence="10" id="KW-1185">Reference proteome</keyword>
<dbReference type="PANTHER" id="PTHR11142">
    <property type="entry name" value="PSEUDOURIDYLATE SYNTHASE"/>
    <property type="match status" value="1"/>
</dbReference>
<feature type="domain" description="Pseudouridine synthase I TruA alpha/beta" evidence="8">
    <location>
        <begin position="145"/>
        <end position="245"/>
    </location>
</feature>
<feature type="binding site" evidence="4 6">
    <location>
        <position position="112"/>
    </location>
    <ligand>
        <name>substrate</name>
    </ligand>
</feature>
<evidence type="ECO:0000256" key="4">
    <source>
        <dbReference type="HAMAP-Rule" id="MF_00171"/>
    </source>
</evidence>
<dbReference type="InterPro" id="IPR020095">
    <property type="entry name" value="PsdUridine_synth_TruA_C"/>
</dbReference>
<feature type="domain" description="Pseudouridine synthase I TruA alpha/beta" evidence="8">
    <location>
        <begin position="9"/>
        <end position="106"/>
    </location>
</feature>
<evidence type="ECO:0000256" key="6">
    <source>
        <dbReference type="PIRSR" id="PIRSR001430-2"/>
    </source>
</evidence>
<feature type="active site" description="Nucleophile" evidence="4 5">
    <location>
        <position position="54"/>
    </location>
</feature>
<dbReference type="PIRSF" id="PIRSF001430">
    <property type="entry name" value="tRNA_psdUrid_synth"/>
    <property type="match status" value="1"/>
</dbReference>
<dbReference type="InterPro" id="IPR001406">
    <property type="entry name" value="PsdUridine_synth_TruA"/>
</dbReference>
<reference evidence="9 10" key="1">
    <citation type="submission" date="2019-07" db="EMBL/GenBank/DDBJ databases">
        <authorList>
            <person name="Park Y.J."/>
            <person name="Jeong S.E."/>
            <person name="Jung H.S."/>
        </authorList>
    </citation>
    <scope>NUCLEOTIDE SEQUENCE [LARGE SCALE GENOMIC DNA]</scope>
    <source>
        <strain evidence="10">P16(2019)</strain>
    </source>
</reference>
<dbReference type="InterPro" id="IPR020103">
    <property type="entry name" value="PsdUridine_synth_cat_dom_sf"/>
</dbReference>
<name>A0A553ZV85_9BACI</name>
<dbReference type="InterPro" id="IPR020097">
    <property type="entry name" value="PsdUridine_synth_TruA_a/b_dom"/>
</dbReference>
<gene>
    <name evidence="4 9" type="primary">truA</name>
    <name evidence="9" type="ORF">FN960_16670</name>
</gene>
<comment type="caution">
    <text evidence="9">The sequence shown here is derived from an EMBL/GenBank/DDBJ whole genome shotgun (WGS) entry which is preliminary data.</text>
</comment>
<dbReference type="InterPro" id="IPR020094">
    <property type="entry name" value="TruA/RsuA/RluB/E/F_N"/>
</dbReference>
<dbReference type="SUPFAM" id="SSF55120">
    <property type="entry name" value="Pseudouridine synthase"/>
    <property type="match status" value="1"/>
</dbReference>
<comment type="caution">
    <text evidence="4">Lacks conserved residue(s) required for the propagation of feature annotation.</text>
</comment>
<keyword evidence="2 4" id="KW-0819">tRNA processing</keyword>
<dbReference type="EMBL" id="VLXZ01000012">
    <property type="protein sequence ID" value="TSB45333.1"/>
    <property type="molecule type" value="Genomic_DNA"/>
</dbReference>
<evidence type="ECO:0000256" key="7">
    <source>
        <dbReference type="RuleBase" id="RU003792"/>
    </source>
</evidence>
<evidence type="ECO:0000256" key="3">
    <source>
        <dbReference type="ARBA" id="ARBA00023235"/>
    </source>
</evidence>
<accession>A0A553ZV85</accession>
<dbReference type="NCBIfam" id="TIGR00071">
    <property type="entry name" value="hisT_truA"/>
    <property type="match status" value="1"/>
</dbReference>
<keyword evidence="3 4" id="KW-0413">Isomerase</keyword>
<dbReference type="RefSeq" id="WP_143849995.1">
    <property type="nucleotide sequence ID" value="NZ_VLXZ01000012.1"/>
</dbReference>
<dbReference type="Gene3D" id="3.30.70.580">
    <property type="entry name" value="Pseudouridine synthase I, catalytic domain, N-terminal subdomain"/>
    <property type="match status" value="1"/>
</dbReference>
<organism evidence="9 10">
    <name type="scientific">Alkalicoccobacillus porphyridii</name>
    <dbReference type="NCBI Taxonomy" id="2597270"/>
    <lineage>
        <taxon>Bacteria</taxon>
        <taxon>Bacillati</taxon>
        <taxon>Bacillota</taxon>
        <taxon>Bacilli</taxon>
        <taxon>Bacillales</taxon>
        <taxon>Bacillaceae</taxon>
        <taxon>Alkalicoccobacillus</taxon>
    </lineage>
</organism>
<dbReference type="GO" id="GO:0003723">
    <property type="term" value="F:RNA binding"/>
    <property type="evidence" value="ECO:0007669"/>
    <property type="project" value="InterPro"/>
</dbReference>
<dbReference type="CDD" id="cd02570">
    <property type="entry name" value="PseudoU_synth_EcTruA"/>
    <property type="match status" value="1"/>
</dbReference>
<dbReference type="AlphaFoldDB" id="A0A553ZV85"/>
<protein>
    <recommendedName>
        <fullName evidence="4">tRNA pseudouridine synthase A</fullName>
        <ecNumber evidence="4">5.4.99.12</ecNumber>
    </recommendedName>
    <alternativeName>
        <fullName evidence="4">tRNA pseudouridine(38-40) synthase</fullName>
    </alternativeName>
    <alternativeName>
        <fullName evidence="4">tRNA pseudouridylate synthase I</fullName>
    </alternativeName>
    <alternativeName>
        <fullName evidence="4">tRNA-uridine isomerase I</fullName>
    </alternativeName>
</protein>
<evidence type="ECO:0000259" key="8">
    <source>
        <dbReference type="Pfam" id="PF01416"/>
    </source>
</evidence>
<dbReference type="Pfam" id="PF01416">
    <property type="entry name" value="PseudoU_synth_1"/>
    <property type="match status" value="2"/>
</dbReference>
<sequence length="248" mass="28258">MNNNFKLTIQYDGTRYKGWQRLGKGESTIQGKIENVLTEMAGKPIEIIGSSRTDAGVHALAQIANVKLDRKVTADEVQNYLNRYLPEDISVVKVDSVHDRFHARYNSADKTYVYKIWNKSYSHPFLRKLSMHVDQPLDRQQMKKASAYFVGEHDFTAFSNAKSKKKSNVRTIRSIDFEEKDGFLEIRIKGDGFLYNMVRKIVGTLIKVGLGEMKADAIPGIIESKEREHAGFADASGLYLEKVEFKLD</sequence>
<dbReference type="HAMAP" id="MF_00171">
    <property type="entry name" value="TruA"/>
    <property type="match status" value="1"/>
</dbReference>
<evidence type="ECO:0000256" key="2">
    <source>
        <dbReference type="ARBA" id="ARBA00022694"/>
    </source>
</evidence>
<comment type="similarity">
    <text evidence="1 4 7">Belongs to the tRNA pseudouridine synthase TruA family.</text>
</comment>
<evidence type="ECO:0000256" key="1">
    <source>
        <dbReference type="ARBA" id="ARBA00009375"/>
    </source>
</evidence>
<dbReference type="Proteomes" id="UP000318521">
    <property type="component" value="Unassembled WGS sequence"/>
</dbReference>
<evidence type="ECO:0000313" key="10">
    <source>
        <dbReference type="Proteomes" id="UP000318521"/>
    </source>
</evidence>
<dbReference type="OrthoDB" id="9811823at2"/>
<dbReference type="GO" id="GO:0160147">
    <property type="term" value="F:tRNA pseudouridine(38-40) synthase activity"/>
    <property type="evidence" value="ECO:0007669"/>
    <property type="project" value="UniProtKB-EC"/>
</dbReference>
<evidence type="ECO:0000256" key="5">
    <source>
        <dbReference type="PIRSR" id="PIRSR001430-1"/>
    </source>
</evidence>
<comment type="catalytic activity">
    <reaction evidence="4 7">
        <text>uridine(38/39/40) in tRNA = pseudouridine(38/39/40) in tRNA</text>
        <dbReference type="Rhea" id="RHEA:22376"/>
        <dbReference type="Rhea" id="RHEA-COMP:10085"/>
        <dbReference type="Rhea" id="RHEA-COMP:10087"/>
        <dbReference type="ChEBI" id="CHEBI:65314"/>
        <dbReference type="ChEBI" id="CHEBI:65315"/>
        <dbReference type="EC" id="5.4.99.12"/>
    </reaction>
</comment>
<comment type="subunit">
    <text evidence="4">Homodimer.</text>
</comment>
<dbReference type="Gene3D" id="3.30.70.660">
    <property type="entry name" value="Pseudouridine synthase I, catalytic domain, C-terminal subdomain"/>
    <property type="match status" value="1"/>
</dbReference>
<dbReference type="EC" id="5.4.99.12" evidence="4"/>
<proteinExistence type="inferred from homology"/>
<comment type="function">
    <text evidence="4">Formation of pseudouridine at positions 38, 39 and 40 in the anticodon stem and loop of transfer RNAs.</text>
</comment>
<dbReference type="PANTHER" id="PTHR11142:SF22">
    <property type="entry name" value="TRNA PSEUDOURIDINE SYNTHASE A 2"/>
    <property type="match status" value="1"/>
</dbReference>
<evidence type="ECO:0000313" key="9">
    <source>
        <dbReference type="EMBL" id="TSB45333.1"/>
    </source>
</evidence>